<keyword evidence="2 5" id="KW-0479">Metal-binding</keyword>
<dbReference type="InterPro" id="IPR015813">
    <property type="entry name" value="Pyrv/PenolPyrv_kinase-like_dom"/>
</dbReference>
<dbReference type="GO" id="GO:0006107">
    <property type="term" value="P:oxaloacetate metabolic process"/>
    <property type="evidence" value="ECO:0007669"/>
    <property type="project" value="TreeGrafter"/>
</dbReference>
<dbReference type="Pfam" id="PF03328">
    <property type="entry name" value="HpcH_HpaI"/>
    <property type="match status" value="1"/>
</dbReference>
<reference evidence="7" key="1">
    <citation type="submission" date="2020-07" db="EMBL/GenBank/DDBJ databases">
        <title>Genomic analysis of a strain of Sedimentibacter Hydroxybenzoicus DSM7310.</title>
        <authorList>
            <person name="Ma S."/>
        </authorList>
    </citation>
    <scope>NUCLEOTIDE SEQUENCE</scope>
    <source>
        <strain evidence="7">DSM 7310</strain>
    </source>
</reference>
<dbReference type="AlphaFoldDB" id="A0A974BJ12"/>
<dbReference type="GO" id="GO:0016829">
    <property type="term" value="F:lyase activity"/>
    <property type="evidence" value="ECO:0007669"/>
    <property type="project" value="UniProtKB-KW"/>
</dbReference>
<gene>
    <name evidence="7" type="ORF">HZF24_05880</name>
</gene>
<feature type="binding site" evidence="4">
    <location>
        <position position="126"/>
    </location>
    <ligand>
        <name>substrate</name>
    </ligand>
</feature>
<dbReference type="PANTHER" id="PTHR32308">
    <property type="entry name" value="LYASE BETA SUBUNIT, PUTATIVE (AFU_ORTHOLOGUE AFUA_4G13030)-RELATED"/>
    <property type="match status" value="1"/>
</dbReference>
<keyword evidence="3 5" id="KW-0460">Magnesium</keyword>
<feature type="binding site" evidence="4">
    <location>
        <position position="64"/>
    </location>
    <ligand>
        <name>substrate</name>
    </ligand>
</feature>
<feature type="binding site" evidence="5">
    <location>
        <position position="153"/>
    </location>
    <ligand>
        <name>Mg(2+)</name>
        <dbReference type="ChEBI" id="CHEBI:18420"/>
    </ligand>
</feature>
<dbReference type="RefSeq" id="WP_179237363.1">
    <property type="nucleotide sequence ID" value="NZ_JACBNQ010000004.1"/>
</dbReference>
<dbReference type="Gene3D" id="3.20.20.60">
    <property type="entry name" value="Phosphoenolpyruvate-binding domains"/>
    <property type="match status" value="1"/>
</dbReference>
<evidence type="ECO:0000256" key="2">
    <source>
        <dbReference type="ARBA" id="ARBA00022723"/>
    </source>
</evidence>
<comment type="cofactor">
    <cofactor evidence="1">
        <name>Mg(2+)</name>
        <dbReference type="ChEBI" id="CHEBI:18420"/>
    </cofactor>
</comment>
<dbReference type="InterPro" id="IPR040442">
    <property type="entry name" value="Pyrv_kinase-like_dom_sf"/>
</dbReference>
<dbReference type="PANTHER" id="PTHR32308:SF0">
    <property type="entry name" value="HPCH_HPAI ALDOLASE_CITRATE LYASE DOMAIN-CONTAINING PROTEIN"/>
    <property type="match status" value="1"/>
</dbReference>
<dbReference type="Proteomes" id="UP000611629">
    <property type="component" value="Unassembled WGS sequence"/>
</dbReference>
<dbReference type="InterPro" id="IPR005000">
    <property type="entry name" value="Aldolase/citrate-lyase_domain"/>
</dbReference>
<feature type="binding site" evidence="5">
    <location>
        <position position="126"/>
    </location>
    <ligand>
        <name>Mg(2+)</name>
        <dbReference type="ChEBI" id="CHEBI:18420"/>
    </ligand>
</feature>
<evidence type="ECO:0000313" key="7">
    <source>
        <dbReference type="EMBL" id="NYB73667.1"/>
    </source>
</evidence>
<keyword evidence="7" id="KW-0456">Lyase</keyword>
<comment type="caution">
    <text evidence="7">The sequence shown here is derived from an EMBL/GenBank/DDBJ whole genome shotgun (WGS) entry which is preliminary data.</text>
</comment>
<evidence type="ECO:0000259" key="6">
    <source>
        <dbReference type="Pfam" id="PF03328"/>
    </source>
</evidence>
<organism evidence="7 8">
    <name type="scientific">Sedimentibacter hydroxybenzoicus DSM 7310</name>
    <dbReference type="NCBI Taxonomy" id="1123245"/>
    <lineage>
        <taxon>Bacteria</taxon>
        <taxon>Bacillati</taxon>
        <taxon>Bacillota</taxon>
        <taxon>Tissierellia</taxon>
        <taxon>Sedimentibacter</taxon>
    </lineage>
</organism>
<feature type="domain" description="HpcH/HpaI aldolase/citrate lyase" evidence="6">
    <location>
        <begin position="3"/>
        <end position="221"/>
    </location>
</feature>
<evidence type="ECO:0000256" key="5">
    <source>
        <dbReference type="PIRSR" id="PIRSR015582-2"/>
    </source>
</evidence>
<evidence type="ECO:0000256" key="4">
    <source>
        <dbReference type="PIRSR" id="PIRSR015582-1"/>
    </source>
</evidence>
<dbReference type="SUPFAM" id="SSF51621">
    <property type="entry name" value="Phosphoenolpyruvate/pyruvate domain"/>
    <property type="match status" value="1"/>
</dbReference>
<dbReference type="InterPro" id="IPR011206">
    <property type="entry name" value="Citrate_lyase_beta/mcl1/mcl2"/>
</dbReference>
<evidence type="ECO:0000313" key="8">
    <source>
        <dbReference type="Proteomes" id="UP000611629"/>
    </source>
</evidence>
<accession>A0A974BJ12</accession>
<sequence length="291" mass="32232">MRRSMLFMPGNSAGMLLNADALGADSIILDLEDAVSPAEKDSARILVRNALKHLNYSNCEIIVRINSIDSEFWKSDLQEIIPLRPHMIMPPKINSAGDVQIIAEYMKEIEEKHNIDKPTYIIPLIETALGVENAFEIAKSSDRVKAIFLGAEDLTADLRCKRTKNGDEIFYSRGRMVTAARAAGIDVYDTPFTDVEDEEGLREDALFAKSLGFTGKACISPRHVMTINEVFSPTIEEVEYAREVMDIIRVAEEQGKGAISLHGKMIDAPIVARARQTLEMAEALGGGVYNE</sequence>
<evidence type="ECO:0000256" key="1">
    <source>
        <dbReference type="ARBA" id="ARBA00001946"/>
    </source>
</evidence>
<dbReference type="EMBL" id="JACBNQ010000004">
    <property type="protein sequence ID" value="NYB73667.1"/>
    <property type="molecule type" value="Genomic_DNA"/>
</dbReference>
<dbReference type="GO" id="GO:0000287">
    <property type="term" value="F:magnesium ion binding"/>
    <property type="evidence" value="ECO:0007669"/>
    <property type="project" value="TreeGrafter"/>
</dbReference>
<dbReference type="PIRSF" id="PIRSF015582">
    <property type="entry name" value="Cit_lyase_B"/>
    <property type="match status" value="1"/>
</dbReference>
<evidence type="ECO:0000256" key="3">
    <source>
        <dbReference type="ARBA" id="ARBA00022842"/>
    </source>
</evidence>
<keyword evidence="8" id="KW-1185">Reference proteome</keyword>
<proteinExistence type="predicted"/>
<name>A0A974BJ12_SEDHY</name>
<protein>
    <submittedName>
        <fullName evidence="7">CoA ester lyase</fullName>
    </submittedName>
</protein>